<sequence>MDELEYIPIDNALQNFHSHLKTHPRTIFSAGFGEGKSYFLNSCKEQFDDCVFITIYPVNYQIAENRDIFDLIKRDILFQLFINDIISPRKQVSEKVAISFFLFNPQNYMEWIIESLSALDYPETQAIAATAKAYKFLRKGYDKFKKFCDKCDVDDKHCSDLWDKIEGKGIYENDVVTQIIRNAISDWKHKNPAKRIILLVEDMDRIDPAHLFRILNVLSAHIDYCYKLGYAPSSESIAGNKFGFDNIVCVLDYDNLRCIYRHFYGENTCWDGYISKFSSKGIFNYSLLEQKANYFYKQISQLCNIDETIIRKLIPESEIKVLNLRTLNACMDDIDCQIEFPKDYNIDGIIKSYPVNLLRFFVILRRFGKNNQSIISAIKDTISNDETLKQNVIPYYFLQAECSLKRITLGEKDRNGYLVLYDFSEHPEDRTFKYTKSLLSGYTEGLHDTNLSKLISYMLDRILY</sequence>
<proteinExistence type="predicted"/>
<reference evidence="1 2" key="1">
    <citation type="submission" date="2019-04" db="EMBL/GenBank/DDBJ databases">
        <title>Microbes associate with the intestines of laboratory mice.</title>
        <authorList>
            <person name="Navarre W."/>
            <person name="Wong E."/>
            <person name="Huang K."/>
            <person name="Tropini C."/>
            <person name="Ng K."/>
            <person name="Yu B."/>
        </authorList>
    </citation>
    <scope>NUCLEOTIDE SEQUENCE [LARGE SCALE GENOMIC DNA]</scope>
    <source>
        <strain evidence="1 2">NM06_A21</strain>
    </source>
</reference>
<gene>
    <name evidence="1" type="ORF">E5333_11885</name>
</gene>
<name>A0A4S2FPV9_9BACT</name>
<comment type="caution">
    <text evidence="1">The sequence shown here is derived from an EMBL/GenBank/DDBJ whole genome shotgun (WGS) entry which is preliminary data.</text>
</comment>
<accession>A0A4S2FPV9</accession>
<dbReference type="AlphaFoldDB" id="A0A4S2FPV9"/>
<evidence type="ECO:0000313" key="2">
    <source>
        <dbReference type="Proteomes" id="UP000306630"/>
    </source>
</evidence>
<organism evidence="1 2">
    <name type="scientific">Muribaculum intestinale</name>
    <dbReference type="NCBI Taxonomy" id="1796646"/>
    <lineage>
        <taxon>Bacteria</taxon>
        <taxon>Pseudomonadati</taxon>
        <taxon>Bacteroidota</taxon>
        <taxon>Bacteroidia</taxon>
        <taxon>Bacteroidales</taxon>
        <taxon>Muribaculaceae</taxon>
        <taxon>Muribaculum</taxon>
    </lineage>
</organism>
<protein>
    <recommendedName>
        <fullName evidence="3">KAP NTPase domain-containing protein</fullName>
    </recommendedName>
</protein>
<dbReference type="Proteomes" id="UP000306630">
    <property type="component" value="Unassembled WGS sequence"/>
</dbReference>
<dbReference type="RefSeq" id="WP_135993694.1">
    <property type="nucleotide sequence ID" value="NZ_CBFGDC010000016.1"/>
</dbReference>
<dbReference type="EMBL" id="SRYD01000052">
    <property type="protein sequence ID" value="TGY71164.1"/>
    <property type="molecule type" value="Genomic_DNA"/>
</dbReference>
<evidence type="ECO:0008006" key="3">
    <source>
        <dbReference type="Google" id="ProtNLM"/>
    </source>
</evidence>
<evidence type="ECO:0000313" key="1">
    <source>
        <dbReference type="EMBL" id="TGY71164.1"/>
    </source>
</evidence>